<dbReference type="EMBL" id="BTGC01000003">
    <property type="protein sequence ID" value="GMM51273.1"/>
    <property type="molecule type" value="Genomic_DNA"/>
</dbReference>
<evidence type="ECO:0000313" key="3">
    <source>
        <dbReference type="EMBL" id="GMM51273.1"/>
    </source>
</evidence>
<keyword evidence="3" id="KW-0378">Hydrolase</keyword>
<dbReference type="GO" id="GO:0004843">
    <property type="term" value="F:cysteine-type deubiquitinase activity"/>
    <property type="evidence" value="ECO:0007669"/>
    <property type="project" value="InterPro"/>
</dbReference>
<dbReference type="InterPro" id="IPR007518">
    <property type="entry name" value="MINDY"/>
</dbReference>
<organism evidence="3 4">
    <name type="scientific">Starmerella bacillaris</name>
    <name type="common">Yeast</name>
    <name type="synonym">Candida zemplinina</name>
    <dbReference type="NCBI Taxonomy" id="1247836"/>
    <lineage>
        <taxon>Eukaryota</taxon>
        <taxon>Fungi</taxon>
        <taxon>Dikarya</taxon>
        <taxon>Ascomycota</taxon>
        <taxon>Saccharomycotina</taxon>
        <taxon>Dipodascomycetes</taxon>
        <taxon>Dipodascales</taxon>
        <taxon>Trichomonascaceae</taxon>
        <taxon>Starmerella</taxon>
    </lineage>
</organism>
<dbReference type="AlphaFoldDB" id="A0AAV5RII2"/>
<evidence type="ECO:0000259" key="2">
    <source>
        <dbReference type="Pfam" id="PF04424"/>
    </source>
</evidence>
<dbReference type="GO" id="GO:0071108">
    <property type="term" value="P:protein K48-linked deubiquitination"/>
    <property type="evidence" value="ECO:0007669"/>
    <property type="project" value="TreeGrafter"/>
</dbReference>
<dbReference type="Pfam" id="PF04424">
    <property type="entry name" value="MINDY_DUB"/>
    <property type="match status" value="1"/>
</dbReference>
<dbReference type="InterPro" id="IPR033979">
    <property type="entry name" value="MINDY_domain"/>
</dbReference>
<dbReference type="GO" id="GO:0005829">
    <property type="term" value="C:cytosol"/>
    <property type="evidence" value="ECO:0007669"/>
    <property type="project" value="TreeGrafter"/>
</dbReference>
<comment type="caution">
    <text evidence="3">The sequence shown here is derived from an EMBL/GenBank/DDBJ whole genome shotgun (WGS) entry which is preliminary data.</text>
</comment>
<dbReference type="GO" id="GO:0071944">
    <property type="term" value="C:cell periphery"/>
    <property type="evidence" value="ECO:0007669"/>
    <property type="project" value="TreeGrafter"/>
</dbReference>
<protein>
    <submittedName>
        <fullName evidence="3">Ubiquitinyl hydrolase 1</fullName>
    </submittedName>
</protein>
<name>A0AAV5RII2_STABA</name>
<feature type="region of interest" description="Disordered" evidence="1">
    <location>
        <begin position="213"/>
        <end position="290"/>
    </location>
</feature>
<dbReference type="GO" id="GO:0016807">
    <property type="term" value="F:cysteine-type carboxypeptidase activity"/>
    <property type="evidence" value="ECO:0007669"/>
    <property type="project" value="TreeGrafter"/>
</dbReference>
<dbReference type="Proteomes" id="UP001362899">
    <property type="component" value="Unassembled WGS sequence"/>
</dbReference>
<proteinExistence type="predicted"/>
<feature type="compositionally biased region" description="Basic and acidic residues" evidence="1">
    <location>
        <begin position="235"/>
        <end position="245"/>
    </location>
</feature>
<gene>
    <name evidence="3" type="ORF">DASB73_022310</name>
</gene>
<evidence type="ECO:0000313" key="4">
    <source>
        <dbReference type="Proteomes" id="UP001362899"/>
    </source>
</evidence>
<accession>A0AAV5RII2</accession>
<dbReference type="GO" id="GO:1990380">
    <property type="term" value="F:K48-linked deubiquitinase activity"/>
    <property type="evidence" value="ECO:0007669"/>
    <property type="project" value="InterPro"/>
</dbReference>
<feature type="compositionally biased region" description="Polar residues" evidence="1">
    <location>
        <begin position="213"/>
        <end position="234"/>
    </location>
</feature>
<sequence>MAQFIEGKSSVSSQELQVKLIEMLYNMDEVADDIVFSLVPRISEGLEVNPKLDGTFASSNELKIFEAFKIHLVHGWVLGKTECSQLDIADENLASTSYEEFCSDQFGDNPNDELKRFFETFSGQLTLTGYMELLSAIEPGVFAVLFWNNHFSTICQNEGRLCLLVTDLGYKEKYNICWEVLDISGAGMLLNPDFEESNSHIESDAQLAQQLASKYRSNQKGSIPQDPSNVSFQRTETDQRDHTDNHNIAGMNVSNSSSKNTSRKTSQKNGKSNNRKQKKQSKTEINCHIM</sequence>
<reference evidence="3 4" key="1">
    <citation type="journal article" date="2023" name="Elife">
        <title>Identification of key yeast species and microbe-microbe interactions impacting larval growth of Drosophila in the wild.</title>
        <authorList>
            <person name="Mure A."/>
            <person name="Sugiura Y."/>
            <person name="Maeda R."/>
            <person name="Honda K."/>
            <person name="Sakurai N."/>
            <person name="Takahashi Y."/>
            <person name="Watada M."/>
            <person name="Katoh T."/>
            <person name="Gotoh A."/>
            <person name="Gotoh Y."/>
            <person name="Taniguchi I."/>
            <person name="Nakamura K."/>
            <person name="Hayashi T."/>
            <person name="Katayama T."/>
            <person name="Uemura T."/>
            <person name="Hattori Y."/>
        </authorList>
    </citation>
    <scope>NUCLEOTIDE SEQUENCE [LARGE SCALE GENOMIC DNA]</scope>
    <source>
        <strain evidence="3 4">SB-73</strain>
    </source>
</reference>
<feature type="domain" description="MINDY deubiquitinase" evidence="2">
    <location>
        <begin position="10"/>
        <end position="182"/>
    </location>
</feature>
<dbReference type="PANTHER" id="PTHR18063:SF6">
    <property type="entry name" value="UBIQUITIN CARBOXYL-TERMINAL HYDROLASE"/>
    <property type="match status" value="1"/>
</dbReference>
<keyword evidence="4" id="KW-1185">Reference proteome</keyword>
<dbReference type="PANTHER" id="PTHR18063">
    <property type="entry name" value="NF-E2 INDUCIBLE PROTEIN"/>
    <property type="match status" value="1"/>
</dbReference>
<evidence type="ECO:0000256" key="1">
    <source>
        <dbReference type="SAM" id="MobiDB-lite"/>
    </source>
</evidence>